<sequence>MGKRKKVSSPGRTPRSHPSSGSQTRGFYTPFHELDQQIARARKERKKARRRSLLTPEPLKALDGTSNSLSEEEVFLNEMSDVVPLDPQERRRVPRTRGPSSFPRFAEAEDEEVLRHLGELVRGQCRFELTLSDEYLDGAVVGLPPAVLNRLRNGDFSYQDHLDLHGLNRHEARDGVIRFIQESHMRGLRCVLLICGRGLNSKGKEPVLKRVLVQWFTQAPLKRLVLAFATARTWDGGGGAFYVLLRSTQGKAPVRSPAL</sequence>
<protein>
    <submittedName>
        <fullName evidence="3">DNA-nicking endonuclease, Smr domain</fullName>
    </submittedName>
</protein>
<dbReference type="InterPro" id="IPR036063">
    <property type="entry name" value="Smr_dom_sf"/>
</dbReference>
<keyword evidence="4" id="KW-1185">Reference proteome</keyword>
<dbReference type="PROSITE" id="PS50828">
    <property type="entry name" value="SMR"/>
    <property type="match status" value="1"/>
</dbReference>
<organism evidence="3 4">
    <name type="scientific">Desulfacinum hydrothermale DSM 13146</name>
    <dbReference type="NCBI Taxonomy" id="1121390"/>
    <lineage>
        <taxon>Bacteria</taxon>
        <taxon>Pseudomonadati</taxon>
        <taxon>Thermodesulfobacteriota</taxon>
        <taxon>Syntrophobacteria</taxon>
        <taxon>Syntrophobacterales</taxon>
        <taxon>Syntrophobacteraceae</taxon>
        <taxon>Desulfacinum</taxon>
    </lineage>
</organism>
<proteinExistence type="predicted"/>
<evidence type="ECO:0000259" key="2">
    <source>
        <dbReference type="PROSITE" id="PS50828"/>
    </source>
</evidence>
<keyword evidence="3" id="KW-0378">Hydrolase</keyword>
<feature type="compositionally biased region" description="Basic residues" evidence="1">
    <location>
        <begin position="40"/>
        <end position="52"/>
    </location>
</feature>
<dbReference type="PANTHER" id="PTHR35562">
    <property type="entry name" value="DNA ENDONUCLEASE SMRA-RELATED"/>
    <property type="match status" value="1"/>
</dbReference>
<evidence type="ECO:0000313" key="4">
    <source>
        <dbReference type="Proteomes" id="UP000192783"/>
    </source>
</evidence>
<dbReference type="AlphaFoldDB" id="A0A1W1XUH3"/>
<reference evidence="3 4" key="1">
    <citation type="submission" date="2017-04" db="EMBL/GenBank/DDBJ databases">
        <authorList>
            <person name="Afonso C.L."/>
            <person name="Miller P.J."/>
            <person name="Scott M.A."/>
            <person name="Spackman E."/>
            <person name="Goraichik I."/>
            <person name="Dimitrov K.M."/>
            <person name="Suarez D.L."/>
            <person name="Swayne D.E."/>
        </authorList>
    </citation>
    <scope>NUCLEOTIDE SEQUENCE [LARGE SCALE GENOMIC DNA]</scope>
    <source>
        <strain evidence="3 4">DSM 13146</strain>
    </source>
</reference>
<dbReference type="STRING" id="1121390.SAMN02746041_03013"/>
<dbReference type="SUPFAM" id="SSF160443">
    <property type="entry name" value="SMR domain-like"/>
    <property type="match status" value="1"/>
</dbReference>
<dbReference type="RefSeq" id="WP_170920647.1">
    <property type="nucleotide sequence ID" value="NZ_FWXF01000022.1"/>
</dbReference>
<dbReference type="SMART" id="SM00463">
    <property type="entry name" value="SMR"/>
    <property type="match status" value="1"/>
</dbReference>
<keyword evidence="3" id="KW-0255">Endonuclease</keyword>
<feature type="region of interest" description="Disordered" evidence="1">
    <location>
        <begin position="1"/>
        <end position="67"/>
    </location>
</feature>
<dbReference type="Proteomes" id="UP000192783">
    <property type="component" value="Unassembled WGS sequence"/>
</dbReference>
<feature type="domain" description="Smr" evidence="2">
    <location>
        <begin position="162"/>
        <end position="246"/>
    </location>
</feature>
<dbReference type="EMBL" id="FWXF01000022">
    <property type="protein sequence ID" value="SMC27609.1"/>
    <property type="molecule type" value="Genomic_DNA"/>
</dbReference>
<dbReference type="Gene3D" id="3.30.1370.110">
    <property type="match status" value="1"/>
</dbReference>
<gene>
    <name evidence="3" type="ORF">SAMN02746041_03013</name>
</gene>
<accession>A0A1W1XUH3</accession>
<dbReference type="InterPro" id="IPR002625">
    <property type="entry name" value="Smr_dom"/>
</dbReference>
<dbReference type="Pfam" id="PF01713">
    <property type="entry name" value="Smr"/>
    <property type="match status" value="1"/>
</dbReference>
<evidence type="ECO:0000256" key="1">
    <source>
        <dbReference type="SAM" id="MobiDB-lite"/>
    </source>
</evidence>
<feature type="compositionally biased region" description="Polar residues" evidence="1">
    <location>
        <begin position="16"/>
        <end position="26"/>
    </location>
</feature>
<dbReference type="GO" id="GO:0004519">
    <property type="term" value="F:endonuclease activity"/>
    <property type="evidence" value="ECO:0007669"/>
    <property type="project" value="UniProtKB-KW"/>
</dbReference>
<keyword evidence="3" id="KW-0540">Nuclease</keyword>
<dbReference type="PANTHER" id="PTHR35562:SF2">
    <property type="entry name" value="DNA ENDONUCLEASE SMRA-RELATED"/>
    <property type="match status" value="1"/>
</dbReference>
<evidence type="ECO:0000313" key="3">
    <source>
        <dbReference type="EMBL" id="SMC27609.1"/>
    </source>
</evidence>
<name>A0A1W1XUH3_9BACT</name>